<gene>
    <name evidence="1" type="ORF">STAS_25238</name>
</gene>
<keyword evidence="2" id="KW-1185">Reference proteome</keyword>
<dbReference type="AlphaFoldDB" id="A0A5A7QW34"/>
<comment type="caution">
    <text evidence="1">The sequence shown here is derived from an EMBL/GenBank/DDBJ whole genome shotgun (WGS) entry which is preliminary data.</text>
</comment>
<evidence type="ECO:0000313" key="2">
    <source>
        <dbReference type="Proteomes" id="UP000325081"/>
    </source>
</evidence>
<name>A0A5A7QW34_STRAF</name>
<dbReference type="Proteomes" id="UP000325081">
    <property type="component" value="Unassembled WGS sequence"/>
</dbReference>
<organism evidence="1 2">
    <name type="scientific">Striga asiatica</name>
    <name type="common">Asiatic witchweed</name>
    <name type="synonym">Buchnera asiatica</name>
    <dbReference type="NCBI Taxonomy" id="4170"/>
    <lineage>
        <taxon>Eukaryota</taxon>
        <taxon>Viridiplantae</taxon>
        <taxon>Streptophyta</taxon>
        <taxon>Embryophyta</taxon>
        <taxon>Tracheophyta</taxon>
        <taxon>Spermatophyta</taxon>
        <taxon>Magnoliopsida</taxon>
        <taxon>eudicotyledons</taxon>
        <taxon>Gunneridae</taxon>
        <taxon>Pentapetalae</taxon>
        <taxon>asterids</taxon>
        <taxon>lamiids</taxon>
        <taxon>Lamiales</taxon>
        <taxon>Orobanchaceae</taxon>
        <taxon>Buchnereae</taxon>
        <taxon>Striga</taxon>
    </lineage>
</organism>
<sequence length="118" mass="12888">MANLPPWCCRKPRRRRSVFCREKTATGATIALRTAVMAGAMCVGSAEISAKRIISCDVHVRAATTSSSFTRIASCSGLITTTPANARVQCCILEVRGKESILKEMFVVFHMVMSVFET</sequence>
<reference evidence="2" key="1">
    <citation type="journal article" date="2019" name="Curr. Biol.">
        <title>Genome Sequence of Striga asiatica Provides Insight into the Evolution of Plant Parasitism.</title>
        <authorList>
            <person name="Yoshida S."/>
            <person name="Kim S."/>
            <person name="Wafula E.K."/>
            <person name="Tanskanen J."/>
            <person name="Kim Y.M."/>
            <person name="Honaas L."/>
            <person name="Yang Z."/>
            <person name="Spallek T."/>
            <person name="Conn C.E."/>
            <person name="Ichihashi Y."/>
            <person name="Cheong K."/>
            <person name="Cui S."/>
            <person name="Der J.P."/>
            <person name="Gundlach H."/>
            <person name="Jiao Y."/>
            <person name="Hori C."/>
            <person name="Ishida J.K."/>
            <person name="Kasahara H."/>
            <person name="Kiba T."/>
            <person name="Kim M.S."/>
            <person name="Koo N."/>
            <person name="Laohavisit A."/>
            <person name="Lee Y.H."/>
            <person name="Lumba S."/>
            <person name="McCourt P."/>
            <person name="Mortimer J.C."/>
            <person name="Mutuku J.M."/>
            <person name="Nomura T."/>
            <person name="Sasaki-Sekimoto Y."/>
            <person name="Seto Y."/>
            <person name="Wang Y."/>
            <person name="Wakatake T."/>
            <person name="Sakakibara H."/>
            <person name="Demura T."/>
            <person name="Yamaguchi S."/>
            <person name="Yoneyama K."/>
            <person name="Manabe R.I."/>
            <person name="Nelson D.C."/>
            <person name="Schulman A.H."/>
            <person name="Timko M.P."/>
            <person name="dePamphilis C.W."/>
            <person name="Choi D."/>
            <person name="Shirasu K."/>
        </authorList>
    </citation>
    <scope>NUCLEOTIDE SEQUENCE [LARGE SCALE GENOMIC DNA]</scope>
    <source>
        <strain evidence="2">cv. UVA1</strain>
    </source>
</reference>
<accession>A0A5A7QW34</accession>
<protein>
    <submittedName>
        <fullName evidence="1">Nop4p</fullName>
    </submittedName>
</protein>
<evidence type="ECO:0000313" key="1">
    <source>
        <dbReference type="EMBL" id="GER48081.1"/>
    </source>
</evidence>
<proteinExistence type="predicted"/>
<dbReference type="EMBL" id="BKCP01008181">
    <property type="protein sequence ID" value="GER48081.1"/>
    <property type="molecule type" value="Genomic_DNA"/>
</dbReference>